<name>A0A0D9WE77_9ORYZ</name>
<dbReference type="EnsemblPlants" id="LPERR05G06850.1">
    <property type="protein sequence ID" value="LPERR05G06850.1"/>
    <property type="gene ID" value="LPERR05G06850"/>
</dbReference>
<reference evidence="3" key="2">
    <citation type="submission" date="2013-12" db="EMBL/GenBank/DDBJ databases">
        <authorList>
            <person name="Yu Y."/>
            <person name="Lee S."/>
            <person name="de Baynast K."/>
            <person name="Wissotski M."/>
            <person name="Liu L."/>
            <person name="Talag J."/>
            <person name="Goicoechea J."/>
            <person name="Angelova A."/>
            <person name="Jetty R."/>
            <person name="Kudrna D."/>
            <person name="Golser W."/>
            <person name="Rivera L."/>
            <person name="Zhang J."/>
            <person name="Wing R."/>
        </authorList>
    </citation>
    <scope>NUCLEOTIDE SEQUENCE</scope>
</reference>
<evidence type="ECO:0000313" key="2">
    <source>
        <dbReference type="EnsemblPlants" id="LPERR05G06850.1"/>
    </source>
</evidence>
<feature type="compositionally biased region" description="Polar residues" evidence="1">
    <location>
        <begin position="1"/>
        <end position="22"/>
    </location>
</feature>
<evidence type="ECO:0000313" key="3">
    <source>
        <dbReference type="Proteomes" id="UP000032180"/>
    </source>
</evidence>
<dbReference type="Proteomes" id="UP000032180">
    <property type="component" value="Chromosome 5"/>
</dbReference>
<protein>
    <submittedName>
        <fullName evidence="2">Uncharacterized protein</fullName>
    </submittedName>
</protein>
<dbReference type="AlphaFoldDB" id="A0A0D9WE77"/>
<feature type="region of interest" description="Disordered" evidence="1">
    <location>
        <begin position="1"/>
        <end position="31"/>
    </location>
</feature>
<keyword evidence="3" id="KW-1185">Reference proteome</keyword>
<dbReference type="Gramene" id="LPERR05G06850.1">
    <property type="protein sequence ID" value="LPERR05G06850.1"/>
    <property type="gene ID" value="LPERR05G06850"/>
</dbReference>
<organism evidence="2 3">
    <name type="scientific">Leersia perrieri</name>
    <dbReference type="NCBI Taxonomy" id="77586"/>
    <lineage>
        <taxon>Eukaryota</taxon>
        <taxon>Viridiplantae</taxon>
        <taxon>Streptophyta</taxon>
        <taxon>Embryophyta</taxon>
        <taxon>Tracheophyta</taxon>
        <taxon>Spermatophyta</taxon>
        <taxon>Magnoliopsida</taxon>
        <taxon>Liliopsida</taxon>
        <taxon>Poales</taxon>
        <taxon>Poaceae</taxon>
        <taxon>BOP clade</taxon>
        <taxon>Oryzoideae</taxon>
        <taxon>Oryzeae</taxon>
        <taxon>Oryzinae</taxon>
        <taxon>Leersia</taxon>
    </lineage>
</organism>
<accession>A0A0D9WE77</accession>
<evidence type="ECO:0000256" key="1">
    <source>
        <dbReference type="SAM" id="MobiDB-lite"/>
    </source>
</evidence>
<reference evidence="2" key="3">
    <citation type="submission" date="2015-04" db="UniProtKB">
        <authorList>
            <consortium name="EnsemblPlants"/>
        </authorList>
    </citation>
    <scope>IDENTIFICATION</scope>
</reference>
<proteinExistence type="predicted"/>
<dbReference type="HOGENOM" id="CLU_2852915_0_0_1"/>
<sequence>MGPIVQSNARNNTSKPNDVTQKLQEDMKRSTDELKGAGRKVFSSAPQASLCAWTATAARITDRTI</sequence>
<reference evidence="2 3" key="1">
    <citation type="submission" date="2012-08" db="EMBL/GenBank/DDBJ databases">
        <title>Oryza genome evolution.</title>
        <authorList>
            <person name="Wing R.A."/>
        </authorList>
    </citation>
    <scope>NUCLEOTIDE SEQUENCE</scope>
</reference>